<evidence type="ECO:0000313" key="2">
    <source>
        <dbReference type="Proteomes" id="UP000541444"/>
    </source>
</evidence>
<dbReference type="GO" id="GO:0016887">
    <property type="term" value="F:ATP hydrolysis activity"/>
    <property type="evidence" value="ECO:0007669"/>
    <property type="project" value="TreeGrafter"/>
</dbReference>
<protein>
    <submittedName>
        <fullName evidence="1">Uncharacterized protein</fullName>
    </submittedName>
</protein>
<accession>A0A7J7MXP6</accession>
<dbReference type="AlphaFoldDB" id="A0A7J7MXP6"/>
<name>A0A7J7MXP6_9MAGN</name>
<proteinExistence type="predicted"/>
<organism evidence="1 2">
    <name type="scientific">Kingdonia uniflora</name>
    <dbReference type="NCBI Taxonomy" id="39325"/>
    <lineage>
        <taxon>Eukaryota</taxon>
        <taxon>Viridiplantae</taxon>
        <taxon>Streptophyta</taxon>
        <taxon>Embryophyta</taxon>
        <taxon>Tracheophyta</taxon>
        <taxon>Spermatophyta</taxon>
        <taxon>Magnoliopsida</taxon>
        <taxon>Ranunculales</taxon>
        <taxon>Circaeasteraceae</taxon>
        <taxon>Kingdonia</taxon>
    </lineage>
</organism>
<evidence type="ECO:0000313" key="1">
    <source>
        <dbReference type="EMBL" id="KAF6159646.1"/>
    </source>
</evidence>
<dbReference type="OrthoDB" id="2423195at2759"/>
<dbReference type="Proteomes" id="UP000541444">
    <property type="component" value="Unassembled WGS sequence"/>
</dbReference>
<dbReference type="PANTHER" id="PTHR43392:SF2">
    <property type="entry name" value="AAA-TYPE ATPASE FAMILY PROTEIN _ ANKYRIN REPEAT FAMILY PROTEIN"/>
    <property type="match status" value="1"/>
</dbReference>
<dbReference type="EMBL" id="JACGCM010001189">
    <property type="protein sequence ID" value="KAF6159646.1"/>
    <property type="molecule type" value="Genomic_DNA"/>
</dbReference>
<dbReference type="PANTHER" id="PTHR43392">
    <property type="entry name" value="AAA-TYPE ATPASE FAMILY PROTEIN / ANKYRIN REPEAT FAMILY PROTEIN"/>
    <property type="match status" value="1"/>
</dbReference>
<gene>
    <name evidence="1" type="ORF">GIB67_034608</name>
</gene>
<sequence length="89" mass="10078">MNNQSEESPLYGFKLHPSCSLEAISNLIERETTEDQRREINGGLVNSMLVNAKENLDLRLGLDMVDVDDLITITMEDLKVFTFTMRNSG</sequence>
<reference evidence="1 2" key="1">
    <citation type="journal article" date="2020" name="IScience">
        <title>Genome Sequencing of the Endangered Kingdonia uniflora (Circaeasteraceae, Ranunculales) Reveals Potential Mechanisms of Evolutionary Specialization.</title>
        <authorList>
            <person name="Sun Y."/>
            <person name="Deng T."/>
            <person name="Zhang A."/>
            <person name="Moore M.J."/>
            <person name="Landis J.B."/>
            <person name="Lin N."/>
            <person name="Zhang H."/>
            <person name="Zhang X."/>
            <person name="Huang J."/>
            <person name="Zhang X."/>
            <person name="Sun H."/>
            <person name="Wang H."/>
        </authorList>
    </citation>
    <scope>NUCLEOTIDE SEQUENCE [LARGE SCALE GENOMIC DNA]</scope>
    <source>
        <strain evidence="1">TB1705</strain>
        <tissue evidence="1">Leaf</tissue>
    </source>
</reference>
<dbReference type="InterPro" id="IPR050773">
    <property type="entry name" value="CbxX/CfxQ_RuBisCO_ESX"/>
</dbReference>
<comment type="caution">
    <text evidence="1">The sequence shown here is derived from an EMBL/GenBank/DDBJ whole genome shotgun (WGS) entry which is preliminary data.</text>
</comment>
<keyword evidence="2" id="KW-1185">Reference proteome</keyword>